<evidence type="ECO:0000313" key="4">
    <source>
        <dbReference type="Proteomes" id="UP000280444"/>
    </source>
</evidence>
<gene>
    <name evidence="2 3" type="primary">rsfS</name>
    <name evidence="3" type="ORF">EII11_01485</name>
</gene>
<keyword evidence="2" id="KW-0963">Cytoplasm</keyword>
<comment type="caution">
    <text evidence="3">The sequence shown here is derived from an EMBL/GenBank/DDBJ whole genome shotgun (WGS) entry which is preliminary data.</text>
</comment>
<keyword evidence="2" id="KW-0810">Translation regulation</keyword>
<reference evidence="3 4" key="1">
    <citation type="submission" date="2018-11" db="EMBL/GenBank/DDBJ databases">
        <title>Genomes From Bacteria Associated with the Canine Oral Cavity: a Test Case for Automated Genome-Based Taxonomic Assignment.</title>
        <authorList>
            <person name="Coil D.A."/>
            <person name="Jospin G."/>
            <person name="Darling A.E."/>
            <person name="Wallis C."/>
            <person name="Davis I.J."/>
            <person name="Harris S."/>
            <person name="Eisen J.A."/>
            <person name="Holcombe L.J."/>
            <person name="O'Flynn C."/>
        </authorList>
    </citation>
    <scope>NUCLEOTIDE SEQUENCE [LARGE SCALE GENOMIC DNA]</scope>
    <source>
        <strain evidence="3 4">OH770</strain>
    </source>
</reference>
<evidence type="ECO:0000313" key="3">
    <source>
        <dbReference type="EMBL" id="RRC96568.1"/>
    </source>
</evidence>
<keyword evidence="2" id="KW-0678">Repressor</keyword>
<proteinExistence type="inferred from homology"/>
<dbReference type="EMBL" id="RQZF01000001">
    <property type="protein sequence ID" value="RRC96568.1"/>
    <property type="molecule type" value="Genomic_DNA"/>
</dbReference>
<dbReference type="GO" id="GO:0017148">
    <property type="term" value="P:negative regulation of translation"/>
    <property type="evidence" value="ECO:0007669"/>
    <property type="project" value="UniProtKB-UniRule"/>
</dbReference>
<evidence type="ECO:0000256" key="2">
    <source>
        <dbReference type="HAMAP-Rule" id="MF_01477"/>
    </source>
</evidence>
<dbReference type="InterPro" id="IPR004394">
    <property type="entry name" value="Iojap/RsfS/C7orf30"/>
</dbReference>
<evidence type="ECO:0000256" key="1">
    <source>
        <dbReference type="ARBA" id="ARBA00010574"/>
    </source>
</evidence>
<comment type="subunit">
    <text evidence="2">Interacts with ribosomal protein uL14 (rplN).</text>
</comment>
<dbReference type="GO" id="GO:0090071">
    <property type="term" value="P:negative regulation of ribosome biogenesis"/>
    <property type="evidence" value="ECO:0007669"/>
    <property type="project" value="UniProtKB-UniRule"/>
</dbReference>
<dbReference type="GO" id="GO:0005737">
    <property type="term" value="C:cytoplasm"/>
    <property type="evidence" value="ECO:0007669"/>
    <property type="project" value="UniProtKB-SubCell"/>
</dbReference>
<dbReference type="HAMAP" id="MF_01477">
    <property type="entry name" value="Iojap_RsfS"/>
    <property type="match status" value="1"/>
</dbReference>
<dbReference type="Proteomes" id="UP000280444">
    <property type="component" value="Unassembled WGS sequence"/>
</dbReference>
<dbReference type="PANTHER" id="PTHR21043:SF0">
    <property type="entry name" value="MITOCHONDRIAL ASSEMBLY OF RIBOSOMAL LARGE SUBUNIT PROTEIN 1"/>
    <property type="match status" value="1"/>
</dbReference>
<dbReference type="InterPro" id="IPR043519">
    <property type="entry name" value="NT_sf"/>
</dbReference>
<sequence length="123" mass="13898">MTRDTQLAELIDTVTKAASDKIATDPVLIEVGDRMALADAFFVASAPTDRQVRAIAENIMDEVALKLHMRPARIEGRTEGRWILVDYGDLVVHVLIDEDREYYALEKLWGDVPVRHLEPQAVR</sequence>
<dbReference type="OrthoDB" id="9793681at2"/>
<dbReference type="Gene3D" id="3.30.460.10">
    <property type="entry name" value="Beta Polymerase, domain 2"/>
    <property type="match status" value="1"/>
</dbReference>
<dbReference type="GO" id="GO:0042256">
    <property type="term" value="P:cytosolic ribosome assembly"/>
    <property type="evidence" value="ECO:0007669"/>
    <property type="project" value="UniProtKB-UniRule"/>
</dbReference>
<dbReference type="NCBIfam" id="TIGR00090">
    <property type="entry name" value="rsfS_iojap_ybeB"/>
    <property type="match status" value="1"/>
</dbReference>
<comment type="similarity">
    <text evidence="1 2">Belongs to the Iojap/RsfS family.</text>
</comment>
<dbReference type="GO" id="GO:0043023">
    <property type="term" value="F:ribosomal large subunit binding"/>
    <property type="evidence" value="ECO:0007669"/>
    <property type="project" value="TreeGrafter"/>
</dbReference>
<dbReference type="Pfam" id="PF02410">
    <property type="entry name" value="RsfS"/>
    <property type="match status" value="1"/>
</dbReference>
<dbReference type="PANTHER" id="PTHR21043">
    <property type="entry name" value="IOJAP SUPERFAMILY ORTHOLOG"/>
    <property type="match status" value="1"/>
</dbReference>
<dbReference type="SUPFAM" id="SSF81301">
    <property type="entry name" value="Nucleotidyltransferase"/>
    <property type="match status" value="1"/>
</dbReference>
<keyword evidence="4" id="KW-1185">Reference proteome</keyword>
<name>A0A3P1SHE4_9ACTO</name>
<accession>A0A3P1SHE4</accession>
<comment type="subcellular location">
    <subcellularLocation>
        <location evidence="2">Cytoplasm</location>
    </subcellularLocation>
</comment>
<comment type="function">
    <text evidence="2">Functions as a ribosomal silencing factor. Interacts with ribosomal protein uL14 (rplN), blocking formation of intersubunit bridge B8. Prevents association of the 30S and 50S ribosomal subunits and the formation of functional ribosomes, thus repressing translation.</text>
</comment>
<organism evidence="3 4">
    <name type="scientific">Schaalia canis</name>
    <dbReference type="NCBI Taxonomy" id="100469"/>
    <lineage>
        <taxon>Bacteria</taxon>
        <taxon>Bacillati</taxon>
        <taxon>Actinomycetota</taxon>
        <taxon>Actinomycetes</taxon>
        <taxon>Actinomycetales</taxon>
        <taxon>Actinomycetaceae</taxon>
        <taxon>Schaalia</taxon>
    </lineage>
</organism>
<protein>
    <recommendedName>
        <fullName evidence="2">Ribosomal silencing factor RsfS</fullName>
    </recommendedName>
</protein>
<dbReference type="AlphaFoldDB" id="A0A3P1SHE4"/>